<feature type="non-terminal residue" evidence="1">
    <location>
        <position position="1"/>
    </location>
</feature>
<accession>A0A9W4T5C9</accession>
<evidence type="ECO:0000313" key="2">
    <source>
        <dbReference type="Proteomes" id="UP001153678"/>
    </source>
</evidence>
<gene>
    <name evidence="1" type="ORF">FWILDA_LOCUS16014</name>
</gene>
<sequence>KMCEILKDDLSVNSYAIIDTIGINKKREYDDLLDTNNSIKTVKKKKINNDKTGINEIIKQKIEKEREWHKEEKE</sequence>
<dbReference type="Proteomes" id="UP001153678">
    <property type="component" value="Unassembled WGS sequence"/>
</dbReference>
<protein>
    <submittedName>
        <fullName evidence="1">2122_t:CDS:1</fullName>
    </submittedName>
</protein>
<reference evidence="1" key="1">
    <citation type="submission" date="2022-08" db="EMBL/GenBank/DDBJ databases">
        <authorList>
            <person name="Kallberg Y."/>
            <person name="Tangrot J."/>
            <person name="Rosling A."/>
        </authorList>
    </citation>
    <scope>NUCLEOTIDE SEQUENCE</scope>
    <source>
        <strain evidence="1">Wild A</strain>
    </source>
</reference>
<keyword evidence="2" id="KW-1185">Reference proteome</keyword>
<name>A0A9W4T5C9_9GLOM</name>
<comment type="caution">
    <text evidence="1">The sequence shown here is derived from an EMBL/GenBank/DDBJ whole genome shotgun (WGS) entry which is preliminary data.</text>
</comment>
<proteinExistence type="predicted"/>
<evidence type="ECO:0000313" key="1">
    <source>
        <dbReference type="EMBL" id="CAI2193316.1"/>
    </source>
</evidence>
<organism evidence="1 2">
    <name type="scientific">Funneliformis geosporum</name>
    <dbReference type="NCBI Taxonomy" id="1117311"/>
    <lineage>
        <taxon>Eukaryota</taxon>
        <taxon>Fungi</taxon>
        <taxon>Fungi incertae sedis</taxon>
        <taxon>Mucoromycota</taxon>
        <taxon>Glomeromycotina</taxon>
        <taxon>Glomeromycetes</taxon>
        <taxon>Glomerales</taxon>
        <taxon>Glomeraceae</taxon>
        <taxon>Funneliformis</taxon>
    </lineage>
</organism>
<dbReference type="AlphaFoldDB" id="A0A9W4T5C9"/>
<dbReference type="EMBL" id="CAMKVN010009384">
    <property type="protein sequence ID" value="CAI2193316.1"/>
    <property type="molecule type" value="Genomic_DNA"/>
</dbReference>